<dbReference type="Gene3D" id="2.60.120.200">
    <property type="match status" value="2"/>
</dbReference>
<dbReference type="Proteomes" id="UP000694701">
    <property type="component" value="Unplaced"/>
</dbReference>
<proteinExistence type="predicted"/>
<dbReference type="Ensembl" id="ENSCCRT00020000376.1">
    <property type="protein sequence ID" value="ENSCCRP00020000269.1"/>
    <property type="gene ID" value="ENSCCRG00020000165.1"/>
</dbReference>
<organism evidence="5 6">
    <name type="scientific">Cyprinus carpio</name>
    <name type="common">Common carp</name>
    <dbReference type="NCBI Taxonomy" id="7962"/>
    <lineage>
        <taxon>Eukaryota</taxon>
        <taxon>Metazoa</taxon>
        <taxon>Chordata</taxon>
        <taxon>Craniata</taxon>
        <taxon>Vertebrata</taxon>
        <taxon>Euteleostomi</taxon>
        <taxon>Actinopterygii</taxon>
        <taxon>Neopterygii</taxon>
        <taxon>Teleostei</taxon>
        <taxon>Ostariophysi</taxon>
        <taxon>Cypriniformes</taxon>
        <taxon>Cyprinidae</taxon>
        <taxon>Cyprininae</taxon>
        <taxon>Cyprinus</taxon>
    </lineage>
</organism>
<feature type="signal peptide" evidence="3">
    <location>
        <begin position="1"/>
        <end position="24"/>
    </location>
</feature>
<dbReference type="CDD" id="cd00070">
    <property type="entry name" value="GLECT"/>
    <property type="match status" value="2"/>
</dbReference>
<sequence>MRCLVWKSFTQILLFSCPFQGGLLEGMSITVCGRVLPEADRLLLLDLYHESDFVLHLNPRYDEGSGYVVHNTYQNNVWGKEETKSQTPFPRGQLFDLQILVTLSSYKISAHWKPFSEYKHRMPFSDVDRVYVKGMMELNLVAFQYLAVRKKYIHFRITLIHSSKCVLVFNIYTSFYLQPHHAAPPGSFVIPYKSIIRGGVQPGKLFIIQGVILDNRMEIFLRHKTGIAFYYSPRFEENVVVCNSYEDGMWGKQEQSELVLFKRGEPMQVTIYSSRLHYRVFVNGQQTQTYSHRYMKLEEIDVLEVSGDAQLSFVQA</sequence>
<evidence type="ECO:0000256" key="2">
    <source>
        <dbReference type="RuleBase" id="RU102079"/>
    </source>
</evidence>
<reference evidence="5" key="1">
    <citation type="submission" date="2025-08" db="UniProtKB">
        <authorList>
            <consortium name="Ensembl"/>
        </authorList>
    </citation>
    <scope>IDENTIFICATION</scope>
</reference>
<dbReference type="PROSITE" id="PS51304">
    <property type="entry name" value="GALECTIN"/>
    <property type="match status" value="2"/>
</dbReference>
<dbReference type="SUPFAM" id="SSF49899">
    <property type="entry name" value="Concanavalin A-like lectins/glucanases"/>
    <property type="match status" value="2"/>
</dbReference>
<accession>A0A8C2BRJ2</accession>
<dbReference type="InterPro" id="IPR001079">
    <property type="entry name" value="Galectin_CRD"/>
</dbReference>
<evidence type="ECO:0000256" key="3">
    <source>
        <dbReference type="SAM" id="SignalP"/>
    </source>
</evidence>
<dbReference type="PANTHER" id="PTHR11346">
    <property type="entry name" value="GALECTIN"/>
    <property type="match status" value="1"/>
</dbReference>
<feature type="chain" id="PRO_5034125347" description="Galectin" evidence="3">
    <location>
        <begin position="25"/>
        <end position="316"/>
    </location>
</feature>
<keyword evidence="1 2" id="KW-0430">Lectin</keyword>
<dbReference type="AlphaFoldDB" id="A0A8C2BRJ2"/>
<feature type="domain" description="Galectin" evidence="4">
    <location>
        <begin position="192"/>
        <end position="316"/>
    </location>
</feature>
<name>A0A8C2BRJ2_CYPCA</name>
<dbReference type="InterPro" id="IPR013320">
    <property type="entry name" value="ConA-like_dom_sf"/>
</dbReference>
<dbReference type="InterPro" id="IPR044156">
    <property type="entry name" value="Galectin-like"/>
</dbReference>
<evidence type="ECO:0000259" key="4">
    <source>
        <dbReference type="PROSITE" id="PS51304"/>
    </source>
</evidence>
<evidence type="ECO:0000256" key="1">
    <source>
        <dbReference type="ARBA" id="ARBA00022734"/>
    </source>
</evidence>
<feature type="domain" description="Galectin" evidence="4">
    <location>
        <begin position="15"/>
        <end position="144"/>
    </location>
</feature>
<evidence type="ECO:0000313" key="6">
    <source>
        <dbReference type="Proteomes" id="UP000694701"/>
    </source>
</evidence>
<evidence type="ECO:0000313" key="5">
    <source>
        <dbReference type="Ensembl" id="ENSCCRP00020000269.1"/>
    </source>
</evidence>
<dbReference type="SMART" id="SM00276">
    <property type="entry name" value="GLECT"/>
    <property type="match status" value="2"/>
</dbReference>
<dbReference type="Pfam" id="PF00337">
    <property type="entry name" value="Gal-bind_lectin"/>
    <property type="match status" value="2"/>
</dbReference>
<dbReference type="PANTHER" id="PTHR11346:SF80">
    <property type="entry name" value="GALECTIN-9C"/>
    <property type="match status" value="1"/>
</dbReference>
<keyword evidence="3" id="KW-0732">Signal</keyword>
<dbReference type="GO" id="GO:0030246">
    <property type="term" value="F:carbohydrate binding"/>
    <property type="evidence" value="ECO:0007669"/>
    <property type="project" value="UniProtKB-UniRule"/>
</dbReference>
<dbReference type="SMART" id="SM00908">
    <property type="entry name" value="Gal-bind_lectin"/>
    <property type="match status" value="2"/>
</dbReference>
<protein>
    <recommendedName>
        <fullName evidence="2">Galectin</fullName>
    </recommendedName>
</protein>